<dbReference type="GO" id="GO:0010494">
    <property type="term" value="C:cytoplasmic stress granule"/>
    <property type="evidence" value="ECO:0007669"/>
    <property type="project" value="TreeGrafter"/>
</dbReference>
<dbReference type="InterPro" id="IPR025852">
    <property type="entry name" value="SM_dom_ATX"/>
</dbReference>
<feature type="region of interest" description="Disordered" evidence="1">
    <location>
        <begin position="114"/>
        <end position="154"/>
    </location>
</feature>
<evidence type="ECO:0000313" key="3">
    <source>
        <dbReference type="EMBL" id="GAA0151627.1"/>
    </source>
</evidence>
<dbReference type="PANTHER" id="PTHR12854">
    <property type="entry name" value="ATAXIN 2-RELATED"/>
    <property type="match status" value="1"/>
</dbReference>
<dbReference type="PANTHER" id="PTHR12854:SF12">
    <property type="entry name" value="POLYADENYLATE-BINDING PROTEIN INTERACTING PROTEIN"/>
    <property type="match status" value="1"/>
</dbReference>
<evidence type="ECO:0000259" key="2">
    <source>
        <dbReference type="Pfam" id="PF14438"/>
    </source>
</evidence>
<comment type="caution">
    <text evidence="3">The sequence shown here is derived from an EMBL/GenBank/DDBJ whole genome shotgun (WGS) entry which is preliminary data.</text>
</comment>
<organism evidence="3 4">
    <name type="scientific">Lithospermum erythrorhizon</name>
    <name type="common">Purple gromwell</name>
    <name type="synonym">Lithospermum officinale var. erythrorhizon</name>
    <dbReference type="NCBI Taxonomy" id="34254"/>
    <lineage>
        <taxon>Eukaryota</taxon>
        <taxon>Viridiplantae</taxon>
        <taxon>Streptophyta</taxon>
        <taxon>Embryophyta</taxon>
        <taxon>Tracheophyta</taxon>
        <taxon>Spermatophyta</taxon>
        <taxon>Magnoliopsida</taxon>
        <taxon>eudicotyledons</taxon>
        <taxon>Gunneridae</taxon>
        <taxon>Pentapetalae</taxon>
        <taxon>asterids</taxon>
        <taxon>lamiids</taxon>
        <taxon>Boraginales</taxon>
        <taxon>Boraginaceae</taxon>
        <taxon>Boraginoideae</taxon>
        <taxon>Lithospermeae</taxon>
        <taxon>Lithospermum</taxon>
    </lineage>
</organism>
<dbReference type="InterPro" id="IPR009818">
    <property type="entry name" value="PAM2_motif"/>
</dbReference>
<dbReference type="Pfam" id="PF14438">
    <property type="entry name" value="SM-ATX"/>
    <property type="match status" value="1"/>
</dbReference>
<dbReference type="GO" id="GO:0034063">
    <property type="term" value="P:stress granule assembly"/>
    <property type="evidence" value="ECO:0007669"/>
    <property type="project" value="TreeGrafter"/>
</dbReference>
<keyword evidence="4" id="KW-1185">Reference proteome</keyword>
<sequence length="359" mass="38611">MGCKNGGFSDEQNVVSAQLTDSLLFITMYIIGLPVDVHVKDGSVFSGIFYTASVEENYAIVLQKAMMTKKGNREVNIEKGSVVDTLVVQGQDLVQVVAKGVTITGNGIVGAEATSTKHNQSSVEKQHSSTTMKAGDGLDVKQSDDEEKTEYGGPEYVARPVDVASHAPFPATVRLDDHILEKHSFENSPSFKAEFGVSTNSTSIIHVDRSISSRPAKDSKLNPEAKVFTPSPYRHVLAIPSIPTVVPSIGYILDPSLMAASDAIQPDYDVTGHAGDGIQPVGIPSPYHFEAVPAYMHQNSQDIMLGQMGLPVYLPPLAHDAVSSAGLSQLSLSPLLAQYHLHLHKHQGTYKKQIKIAVP</sequence>
<name>A0AAV3PIQ3_LITER</name>
<reference evidence="3 4" key="1">
    <citation type="submission" date="2024-01" db="EMBL/GenBank/DDBJ databases">
        <title>The complete chloroplast genome sequence of Lithospermum erythrorhizon: insights into the phylogenetic relationship among Boraginaceae species and the maternal lineages of purple gromwells.</title>
        <authorList>
            <person name="Okada T."/>
            <person name="Watanabe K."/>
        </authorList>
    </citation>
    <scope>NUCLEOTIDE SEQUENCE [LARGE SCALE GENOMIC DNA]</scope>
</reference>
<dbReference type="Proteomes" id="UP001454036">
    <property type="component" value="Unassembled WGS sequence"/>
</dbReference>
<feature type="domain" description="Ataxin 2 SM" evidence="2">
    <location>
        <begin position="21"/>
        <end position="99"/>
    </location>
</feature>
<proteinExistence type="predicted"/>
<evidence type="ECO:0000256" key="1">
    <source>
        <dbReference type="SAM" id="MobiDB-lite"/>
    </source>
</evidence>
<dbReference type="EMBL" id="BAABME010017860">
    <property type="protein sequence ID" value="GAA0151627.1"/>
    <property type="molecule type" value="Genomic_DNA"/>
</dbReference>
<feature type="compositionally biased region" description="Polar residues" evidence="1">
    <location>
        <begin position="114"/>
        <end position="132"/>
    </location>
</feature>
<evidence type="ECO:0000313" key="4">
    <source>
        <dbReference type="Proteomes" id="UP001454036"/>
    </source>
</evidence>
<dbReference type="InterPro" id="IPR045117">
    <property type="entry name" value="ATXN2-like"/>
</dbReference>
<dbReference type="Pfam" id="PF07145">
    <property type="entry name" value="PAM2"/>
    <property type="match status" value="1"/>
</dbReference>
<dbReference type="GO" id="GO:0003729">
    <property type="term" value="F:mRNA binding"/>
    <property type="evidence" value="ECO:0007669"/>
    <property type="project" value="TreeGrafter"/>
</dbReference>
<protein>
    <recommendedName>
        <fullName evidence="2">Ataxin 2 SM domain-containing protein</fullName>
    </recommendedName>
</protein>
<gene>
    <name evidence="3" type="ORF">LIER_37319</name>
</gene>
<dbReference type="AlphaFoldDB" id="A0AAV3PIQ3"/>
<accession>A0AAV3PIQ3</accession>